<proteinExistence type="predicted"/>
<feature type="region of interest" description="Disordered" evidence="1">
    <location>
        <begin position="267"/>
        <end position="348"/>
    </location>
</feature>
<dbReference type="GeneID" id="19417282"/>
<reference evidence="3" key="1">
    <citation type="journal article" date="2012" name="Science">
        <title>The Paleozoic origin of enzymatic lignin decomposition reconstructed from 31 fungal genomes.</title>
        <authorList>
            <person name="Floudas D."/>
            <person name="Binder M."/>
            <person name="Riley R."/>
            <person name="Barry K."/>
            <person name="Blanchette R.A."/>
            <person name="Henrissat B."/>
            <person name="Martinez A.T."/>
            <person name="Otillar R."/>
            <person name="Spatafora J.W."/>
            <person name="Yadav J.S."/>
            <person name="Aerts A."/>
            <person name="Benoit I."/>
            <person name="Boyd A."/>
            <person name="Carlson A."/>
            <person name="Copeland A."/>
            <person name="Coutinho P.M."/>
            <person name="de Vries R.P."/>
            <person name="Ferreira P."/>
            <person name="Findley K."/>
            <person name="Foster B."/>
            <person name="Gaskell J."/>
            <person name="Glotzer D."/>
            <person name="Gorecki P."/>
            <person name="Heitman J."/>
            <person name="Hesse C."/>
            <person name="Hori C."/>
            <person name="Igarashi K."/>
            <person name="Jurgens J.A."/>
            <person name="Kallen N."/>
            <person name="Kersten P."/>
            <person name="Kohler A."/>
            <person name="Kuees U."/>
            <person name="Kumar T.K.A."/>
            <person name="Kuo A."/>
            <person name="LaButti K."/>
            <person name="Larrondo L.F."/>
            <person name="Lindquist E."/>
            <person name="Ling A."/>
            <person name="Lombard V."/>
            <person name="Lucas S."/>
            <person name="Lundell T."/>
            <person name="Martin R."/>
            <person name="McLaughlin D.J."/>
            <person name="Morgenstern I."/>
            <person name="Morin E."/>
            <person name="Murat C."/>
            <person name="Nagy L.G."/>
            <person name="Nolan M."/>
            <person name="Ohm R.A."/>
            <person name="Patyshakuliyeva A."/>
            <person name="Rokas A."/>
            <person name="Ruiz-Duenas F.J."/>
            <person name="Sabat G."/>
            <person name="Salamov A."/>
            <person name="Samejima M."/>
            <person name="Schmutz J."/>
            <person name="Slot J.C."/>
            <person name="St John F."/>
            <person name="Stenlid J."/>
            <person name="Sun H."/>
            <person name="Sun S."/>
            <person name="Syed K."/>
            <person name="Tsang A."/>
            <person name="Wiebenga A."/>
            <person name="Young D."/>
            <person name="Pisabarro A."/>
            <person name="Eastwood D.C."/>
            <person name="Martin F."/>
            <person name="Cullen D."/>
            <person name="Grigoriev I.V."/>
            <person name="Hibbett D.S."/>
        </authorList>
    </citation>
    <scope>NUCLEOTIDE SEQUENCE [LARGE SCALE GENOMIC DNA]</scope>
    <source>
        <strain evidence="3">FP-101664</strain>
    </source>
</reference>
<feature type="compositionally biased region" description="Basic and acidic residues" evidence="1">
    <location>
        <begin position="334"/>
        <end position="348"/>
    </location>
</feature>
<dbReference type="EMBL" id="JH711797">
    <property type="protein sequence ID" value="EIW52014.1"/>
    <property type="molecule type" value="Genomic_DNA"/>
</dbReference>
<evidence type="ECO:0000256" key="1">
    <source>
        <dbReference type="SAM" id="MobiDB-lite"/>
    </source>
</evidence>
<evidence type="ECO:0000313" key="2">
    <source>
        <dbReference type="EMBL" id="EIW52014.1"/>
    </source>
</evidence>
<dbReference type="KEGG" id="tvs:TRAVEDRAFT_53996"/>
<sequence length="348" mass="36963">MFTLLIARLLRRPPPTGVINLGPARVTDSLVLRQLNTYQFVVAPPRKRISPPILDAERVEGGQVIPEDQAEEITVHRRNSQSHLFRSSDDPFSDAHTPDNAGISTPPSAFVRSRLTLSDADGSLHWDSASSVYSNPFTEPNASAETASIPASARAPSFIGSTASSGHALALTESTPPTPRSEADDFGYLSDATMSTLPPSYRTNRANTPRVPHLPLPAQTSAYDTITAPPSAFTTRNLRRSIMHGPRPPSSARQEGAGVDQASAIGDVVVDDGPSGSGGPSRRARYGGRQHPRKSVDGGVRLEGGPLDSGGESSTVIDGAAESELDPPPVYKGPRRDLGEKGELRLND</sequence>
<name>R7SAM9_TRAVS</name>
<feature type="compositionally biased region" description="Polar residues" evidence="1">
    <location>
        <begin position="192"/>
        <end position="207"/>
    </location>
</feature>
<organism evidence="2 3">
    <name type="scientific">Trametes versicolor (strain FP-101664)</name>
    <name type="common">White-rot fungus</name>
    <name type="synonym">Coriolus versicolor</name>
    <dbReference type="NCBI Taxonomy" id="717944"/>
    <lineage>
        <taxon>Eukaryota</taxon>
        <taxon>Fungi</taxon>
        <taxon>Dikarya</taxon>
        <taxon>Basidiomycota</taxon>
        <taxon>Agaricomycotina</taxon>
        <taxon>Agaricomycetes</taxon>
        <taxon>Polyporales</taxon>
        <taxon>Polyporaceae</taxon>
        <taxon>Trametes</taxon>
    </lineage>
</organism>
<dbReference type="AlphaFoldDB" id="R7SAM9"/>
<dbReference type="OrthoDB" id="2754014at2759"/>
<dbReference type="Proteomes" id="UP000054317">
    <property type="component" value="Unassembled WGS sequence"/>
</dbReference>
<keyword evidence="3" id="KW-1185">Reference proteome</keyword>
<feature type="compositionally biased region" description="Basic residues" evidence="1">
    <location>
        <begin position="282"/>
        <end position="293"/>
    </location>
</feature>
<accession>R7SAM9</accession>
<dbReference type="OMA" id="RSIMHGP"/>
<evidence type="ECO:0000313" key="3">
    <source>
        <dbReference type="Proteomes" id="UP000054317"/>
    </source>
</evidence>
<feature type="region of interest" description="Disordered" evidence="1">
    <location>
        <begin position="77"/>
        <end position="107"/>
    </location>
</feature>
<dbReference type="RefSeq" id="XP_008045118.1">
    <property type="nucleotide sequence ID" value="XM_008046927.1"/>
</dbReference>
<protein>
    <submittedName>
        <fullName evidence="2">Uncharacterized protein</fullName>
    </submittedName>
</protein>
<feature type="region of interest" description="Disordered" evidence="1">
    <location>
        <begin position="168"/>
        <end position="217"/>
    </location>
</feature>
<gene>
    <name evidence="2" type="ORF">TRAVEDRAFT_53996</name>
</gene>